<name>A0A5A7MKY9_9PROT</name>
<dbReference type="Gene3D" id="3.60.110.10">
    <property type="entry name" value="Carbon-nitrogen hydrolase"/>
    <property type="match status" value="1"/>
</dbReference>
<dbReference type="AlphaFoldDB" id="A0A5A7MKY9"/>
<keyword evidence="1 3" id="KW-0378">Hydrolase</keyword>
<accession>A0A5A7MKY9</accession>
<dbReference type="InterPro" id="IPR036526">
    <property type="entry name" value="C-N_Hydrolase_sf"/>
</dbReference>
<dbReference type="PROSITE" id="PS50263">
    <property type="entry name" value="CN_HYDROLASE"/>
    <property type="match status" value="1"/>
</dbReference>
<dbReference type="GO" id="GO:0016811">
    <property type="term" value="F:hydrolase activity, acting on carbon-nitrogen (but not peptide) bonds, in linear amides"/>
    <property type="evidence" value="ECO:0007669"/>
    <property type="project" value="TreeGrafter"/>
</dbReference>
<reference evidence="3 4" key="1">
    <citation type="submission" date="2019-09" db="EMBL/GenBank/DDBJ databases">
        <title>NBRP : Genome information of microbial organism related human and environment.</title>
        <authorList>
            <person name="Hattori M."/>
            <person name="Oshima K."/>
            <person name="Inaba H."/>
            <person name="Suda W."/>
            <person name="Sakamoto M."/>
            <person name="Iino T."/>
            <person name="Kitahara M."/>
            <person name="Oshida Y."/>
            <person name="Iida T."/>
            <person name="Kudo T."/>
            <person name="Itoh T."/>
            <person name="Ohkuma M."/>
        </authorList>
    </citation>
    <scope>NUCLEOTIDE SEQUENCE [LARGE SCALE GENOMIC DNA]</scope>
    <source>
        <strain evidence="3 4">Hi-2</strain>
    </source>
</reference>
<protein>
    <submittedName>
        <fullName evidence="3">Hydrolase</fullName>
    </submittedName>
</protein>
<dbReference type="Pfam" id="PF00795">
    <property type="entry name" value="CN_hydrolase"/>
    <property type="match status" value="1"/>
</dbReference>
<dbReference type="Proteomes" id="UP000322084">
    <property type="component" value="Unassembled WGS sequence"/>
</dbReference>
<dbReference type="RefSeq" id="WP_149999213.1">
    <property type="nucleotide sequence ID" value="NZ_BKCL01000001.1"/>
</dbReference>
<dbReference type="SUPFAM" id="SSF56317">
    <property type="entry name" value="Carbon-nitrogen hydrolase"/>
    <property type="match status" value="1"/>
</dbReference>
<evidence type="ECO:0000256" key="1">
    <source>
        <dbReference type="ARBA" id="ARBA00022801"/>
    </source>
</evidence>
<dbReference type="InterPro" id="IPR003010">
    <property type="entry name" value="C-N_Hydrolase"/>
</dbReference>
<evidence type="ECO:0000313" key="4">
    <source>
        <dbReference type="Proteomes" id="UP000322084"/>
    </source>
</evidence>
<sequence length="289" mass="32945">MTKLRGGLIQMGLKASTDKDPETIRKAMIEAHIPLIEEAGEKGVQVLCFQEVFTQPYFCPSQDTKWYDAAEAIPDGPTTKLMQDYAKKYEMVIVVPIYEADEVTGVYYNTAAVIDADGTYLGKYRKTHIPQVSGFWEKFFFKPGSSDWPVFETRYCKLGVYICYDRHFPEGWRALALNGAEYIVNPSATVAGLSEYLWKLEQPASAAANGCYIGAINRVGTEAPWNIGEFYGQSYFVNPRGQIEAIASRDKDELIIHDMDMDKVREVRNLWQFFRDRRPVSYYPLVAEE</sequence>
<evidence type="ECO:0000259" key="2">
    <source>
        <dbReference type="PROSITE" id="PS50263"/>
    </source>
</evidence>
<gene>
    <name evidence="3" type="ORF">JCM17844_01530</name>
</gene>
<dbReference type="InterPro" id="IPR050345">
    <property type="entry name" value="Aliph_Amidase/BUP"/>
</dbReference>
<dbReference type="PANTHER" id="PTHR43674">
    <property type="entry name" value="NITRILASE C965.09-RELATED"/>
    <property type="match status" value="1"/>
</dbReference>
<feature type="domain" description="CN hydrolase" evidence="2">
    <location>
        <begin position="4"/>
        <end position="261"/>
    </location>
</feature>
<dbReference type="PANTHER" id="PTHR43674:SF2">
    <property type="entry name" value="BETA-UREIDOPROPIONASE"/>
    <property type="match status" value="1"/>
</dbReference>
<evidence type="ECO:0000313" key="3">
    <source>
        <dbReference type="EMBL" id="GEQ96516.1"/>
    </source>
</evidence>
<organism evidence="3 4">
    <name type="scientific">Iodidimonas gelatinilytica</name>
    <dbReference type="NCBI Taxonomy" id="1236966"/>
    <lineage>
        <taxon>Bacteria</taxon>
        <taxon>Pseudomonadati</taxon>
        <taxon>Pseudomonadota</taxon>
        <taxon>Alphaproteobacteria</taxon>
        <taxon>Iodidimonadales</taxon>
        <taxon>Iodidimonadaceae</taxon>
        <taxon>Iodidimonas</taxon>
    </lineage>
</organism>
<proteinExistence type="predicted"/>
<dbReference type="EMBL" id="BKCL01000001">
    <property type="protein sequence ID" value="GEQ96516.1"/>
    <property type="molecule type" value="Genomic_DNA"/>
</dbReference>
<comment type="caution">
    <text evidence="3">The sequence shown here is derived from an EMBL/GenBank/DDBJ whole genome shotgun (WGS) entry which is preliminary data.</text>
</comment>